<proteinExistence type="predicted"/>
<gene>
    <name evidence="2" type="ORF">AVDCRST_MAG64-607</name>
</gene>
<organism evidence="2">
    <name type="scientific">uncultured Phycisphaerae bacterium</name>
    <dbReference type="NCBI Taxonomy" id="904963"/>
    <lineage>
        <taxon>Bacteria</taxon>
        <taxon>Pseudomonadati</taxon>
        <taxon>Planctomycetota</taxon>
        <taxon>Phycisphaerae</taxon>
        <taxon>environmental samples</taxon>
    </lineage>
</organism>
<evidence type="ECO:0000256" key="1">
    <source>
        <dbReference type="SAM" id="MobiDB-lite"/>
    </source>
</evidence>
<reference evidence="2" key="1">
    <citation type="submission" date="2020-02" db="EMBL/GenBank/DDBJ databases">
        <authorList>
            <person name="Meier V. D."/>
        </authorList>
    </citation>
    <scope>NUCLEOTIDE SEQUENCE</scope>
    <source>
        <strain evidence="2">AVDCRST_MAG64</strain>
    </source>
</reference>
<dbReference type="AlphaFoldDB" id="A0A6J4NBZ3"/>
<feature type="region of interest" description="Disordered" evidence="1">
    <location>
        <begin position="1"/>
        <end position="64"/>
    </location>
</feature>
<sequence>MANQGTSRTRGRRTGPAELARPIGGTRASPVGTGTHGRRRRGLRRYPAPVSHRSRLPPAPPAWP</sequence>
<evidence type="ECO:0000313" key="2">
    <source>
        <dbReference type="EMBL" id="CAA9380494.1"/>
    </source>
</evidence>
<dbReference type="EMBL" id="CADCUQ010000157">
    <property type="protein sequence ID" value="CAA9380494.1"/>
    <property type="molecule type" value="Genomic_DNA"/>
</dbReference>
<accession>A0A6J4NBZ3</accession>
<name>A0A6J4NBZ3_9BACT</name>
<protein>
    <submittedName>
        <fullName evidence="2">Uncharacterized protein</fullName>
    </submittedName>
</protein>